<evidence type="ECO:0000259" key="1">
    <source>
        <dbReference type="PROSITE" id="PS51833"/>
    </source>
</evidence>
<dbReference type="Gene3D" id="1.10.3210.10">
    <property type="entry name" value="Hypothetical protein af1432"/>
    <property type="match status" value="1"/>
</dbReference>
<keyword evidence="3" id="KW-1185">Reference proteome</keyword>
<organism evidence="2 3">
    <name type="scientific">Shewanella aestuarii</name>
    <dbReference type="NCBI Taxonomy" id="1028752"/>
    <lineage>
        <taxon>Bacteria</taxon>
        <taxon>Pseudomonadati</taxon>
        <taxon>Pseudomonadota</taxon>
        <taxon>Gammaproteobacteria</taxon>
        <taxon>Alteromonadales</taxon>
        <taxon>Shewanellaceae</taxon>
        <taxon>Shewanella</taxon>
    </lineage>
</organism>
<name>A0A6G9QGM4_9GAMM</name>
<evidence type="ECO:0000313" key="2">
    <source>
        <dbReference type="EMBL" id="QIR13626.1"/>
    </source>
</evidence>
<dbReference type="KEGG" id="saes:HBH39_03160"/>
<feature type="domain" description="HDOD" evidence="1">
    <location>
        <begin position="99"/>
        <end position="315"/>
    </location>
</feature>
<dbReference type="PROSITE" id="PS51833">
    <property type="entry name" value="HDOD"/>
    <property type="match status" value="1"/>
</dbReference>
<protein>
    <submittedName>
        <fullName evidence="2">HDOD domain-containing protein</fullName>
    </submittedName>
</protein>
<accession>A0A6G9QGM4</accession>
<proteinExistence type="predicted"/>
<dbReference type="RefSeq" id="WP_167675549.1">
    <property type="nucleotide sequence ID" value="NZ_CP050313.1"/>
</dbReference>
<dbReference type="Pfam" id="PF08668">
    <property type="entry name" value="HDOD"/>
    <property type="match status" value="1"/>
</dbReference>
<evidence type="ECO:0000313" key="3">
    <source>
        <dbReference type="Proteomes" id="UP000502608"/>
    </source>
</evidence>
<reference evidence="2 3" key="1">
    <citation type="submission" date="2020-03" db="EMBL/GenBank/DDBJ databases">
        <title>Complete genome sequence of Shewanella sp.</title>
        <authorList>
            <person name="Kim Y.-S."/>
            <person name="Kim S.-J."/>
            <person name="Jung H.-K."/>
            <person name="Kim K.-H."/>
        </authorList>
    </citation>
    <scope>NUCLEOTIDE SEQUENCE [LARGE SCALE GENOMIC DNA]</scope>
    <source>
        <strain evidence="2 3">PN3F2</strain>
    </source>
</reference>
<dbReference type="EMBL" id="CP050313">
    <property type="protein sequence ID" value="QIR13626.1"/>
    <property type="molecule type" value="Genomic_DNA"/>
</dbReference>
<dbReference type="InterPro" id="IPR013976">
    <property type="entry name" value="HDOD"/>
</dbReference>
<dbReference type="AlphaFoldDB" id="A0A6G9QGM4"/>
<dbReference type="SUPFAM" id="SSF109604">
    <property type="entry name" value="HD-domain/PDEase-like"/>
    <property type="match status" value="1"/>
</dbReference>
<sequence length="380" mass="43366">MAVSIAGGVRPGKLIELEKRLYQHLIVGKHKAAAMDDVANQKLEDDANKLEIERLAIQARLEKQAKAQAVFEAVSKQLIDTVSNDIEHQLASPDLLLKSTGLQENHILLLDLLLDKDPDISRIRPIISNISWLKHDLVTLINSPASRHRRPKSSDVQVTDIKLVLNYIGLENLRLLIPYFCLRNWLPSGHTNLVWTSRKLWRYSMITAIAAQALAVLHNRPLGVSYTCALLYQMGTSFILGSSAKIYEKHWGNWLRESSHSRDKEVYDAVMATEFPAEQVLKHVISSGHNLNWQLLSHLGFDDSSITQVLKELDHDYHYNELSIDASIVAKASCFAKILLLEEHQLLEPQERRVMLDYYEFSQQEIIRLKAQNYRKLDLA</sequence>
<gene>
    <name evidence="2" type="ORF">HBH39_03160</name>
</gene>
<dbReference type="Proteomes" id="UP000502608">
    <property type="component" value="Chromosome"/>
</dbReference>